<dbReference type="KEGG" id="sva:SVA_1501"/>
<evidence type="ECO:0000256" key="9">
    <source>
        <dbReference type="ARBA" id="ARBA00031501"/>
    </source>
</evidence>
<comment type="catalytic activity">
    <reaction evidence="1 10">
        <text>Transfers a segment of a (1-&gt;4)-alpha-D-glucan to a new position in an acceptor, which may be glucose or a (1-&gt;4)-alpha-D-glucan.</text>
        <dbReference type="EC" id="2.4.1.25"/>
    </reaction>
</comment>
<dbReference type="PANTHER" id="PTHR32438:SF5">
    <property type="entry name" value="4-ALPHA-GLUCANOTRANSFERASE DPE1, CHLOROPLASTIC_AMYLOPLASTIC"/>
    <property type="match status" value="1"/>
</dbReference>
<proteinExistence type="inferred from homology"/>
<keyword evidence="7 10" id="KW-0119">Carbohydrate metabolism</keyword>
<evidence type="ECO:0000256" key="2">
    <source>
        <dbReference type="ARBA" id="ARBA00005684"/>
    </source>
</evidence>
<dbReference type="CDD" id="cd11336">
    <property type="entry name" value="AmyAc_MTSase"/>
    <property type="match status" value="1"/>
</dbReference>
<dbReference type="Pfam" id="PF02446">
    <property type="entry name" value="Glyco_hydro_77"/>
    <property type="match status" value="1"/>
</dbReference>
<gene>
    <name evidence="12" type="ORF">SVA_1501</name>
</gene>
<name>A0A1B4V3C8_9GAMM</name>
<accession>A0A1B4V3C8</accession>
<dbReference type="RefSeq" id="WP_096460613.1">
    <property type="nucleotide sequence ID" value="NZ_AP014936.1"/>
</dbReference>
<dbReference type="InterPro" id="IPR006047">
    <property type="entry name" value="GH13_cat_dom"/>
</dbReference>
<dbReference type="SUPFAM" id="SSF51445">
    <property type="entry name" value="(Trans)glycosidases"/>
    <property type="match status" value="2"/>
</dbReference>
<dbReference type="NCBIfam" id="TIGR00217">
    <property type="entry name" value="malQ"/>
    <property type="match status" value="1"/>
</dbReference>
<evidence type="ECO:0000256" key="8">
    <source>
        <dbReference type="ARBA" id="ARBA00031423"/>
    </source>
</evidence>
<dbReference type="Gene3D" id="1.10.10.470">
    <property type="entry name" value="Maltooligosyl trehalose synthase, domain 4"/>
    <property type="match status" value="1"/>
</dbReference>
<dbReference type="Pfam" id="PF21226">
    <property type="entry name" value="MalQ_N"/>
    <property type="match status" value="1"/>
</dbReference>
<dbReference type="EMBL" id="AP014936">
    <property type="protein sequence ID" value="BAU48063.1"/>
    <property type="molecule type" value="Genomic_DNA"/>
</dbReference>
<dbReference type="InterPro" id="IPR003385">
    <property type="entry name" value="Glyco_hydro_77"/>
</dbReference>
<dbReference type="SMART" id="SM00642">
    <property type="entry name" value="Aamy"/>
    <property type="match status" value="1"/>
</dbReference>
<evidence type="ECO:0000256" key="6">
    <source>
        <dbReference type="ARBA" id="ARBA00022679"/>
    </source>
</evidence>
<dbReference type="PANTHER" id="PTHR32438">
    <property type="entry name" value="4-ALPHA-GLUCANOTRANSFERASE DPE1, CHLOROPLASTIC/AMYLOPLASTIC"/>
    <property type="match status" value="1"/>
</dbReference>
<dbReference type="GO" id="GO:0005975">
    <property type="term" value="P:carbohydrate metabolic process"/>
    <property type="evidence" value="ECO:0007669"/>
    <property type="project" value="InterPro"/>
</dbReference>
<dbReference type="InterPro" id="IPR048458">
    <property type="entry name" value="MalQ_N"/>
</dbReference>
<evidence type="ECO:0000313" key="12">
    <source>
        <dbReference type="EMBL" id="BAU48063.1"/>
    </source>
</evidence>
<evidence type="ECO:0000256" key="10">
    <source>
        <dbReference type="RuleBase" id="RU361207"/>
    </source>
</evidence>
<dbReference type="NCBIfam" id="TIGR02401">
    <property type="entry name" value="trehalose_TreY"/>
    <property type="match status" value="1"/>
</dbReference>
<keyword evidence="13" id="KW-1185">Reference proteome</keyword>
<dbReference type="EC" id="2.4.1.25" evidence="3 10"/>
<sequence>MIDPALERLCALCGIEPRYHDIWGREHAVTRDVVQALVAAMGVDLANGMEPAIAEIEDRPWRRLLPPVRVIVASENDREVVLRLPEERAQQKLAYTIALENGERRGDEIVPANLAVRERRTIDGRAHVACALPLPELPLGYHRLEADAGEGPVIMELIVAPPACYVPDAVADAGRVFGPAIQLYALRSQRNWGMGDFTDLRHLVERAAERGAGVVGLNPLHALYPHNPAHASPYSPSSRLFLNVLYLDIEAIPEFVQCGPAQQLVYASEFQRRLRLLREGEYVDYPGVAAAKFEALEVLYPFFREHHLARNTPRARAFRAFQQAGGEWLRRQAVYEALQEHLHRRDPAIWGWPVWPEEYRDPTAEAVAAFAREQEARVEFYEYLQWQADRQLAACGRRSWELGLGVGLYTDLAVSVDRGGSETWALSRLYAKNISIGAPPDELALQGQNWGLPPLVPRFLTEEAYAPFIATLRENMRHAGALRIDHVMGLMRLFWVPEGRSAQDGAYVRYPLADMLGVLALESVRNRCLVIGEDLGTVPDEVRAALAPMNVLSYRLFYFEREKNGDFKAPETYPAKALAAVSTHDLPTLSGFWKGQDLTERDRLNLFPSQEMREQQILQRTQDRARLLMALSREGLLPDGMSVDPASAPEMTPPLARAVHLYLARTPSKLMMLQLEDALGELRQANLPGTVEEHPNWRRKLALDLDDLFEDARVERLFDALRELRGPGAVAREVPRPGGAVIPDATYRLQFNRDYTFRHAAALAPYLRRLGVSHCYASPYLKARPGSRHGYDIVDHNALNPEIGSDADYEAFVEALQREGLGQILDIVPNHMGVGSDNGWWLDVLENGPASVYAAFFDIDWRPLKAELRGKVLLPVLGDHYGTVLESGQLRLAVDRSTGAFCVQYFDHRFPVDPGTYPQILQHDRRQLEEALGASHPRLLEYEALLNGFRHLPPRHETSQDLIIERHRDKEVHKRRLAELMAAEPAIAAHVEGVLRLYNGGDHAPARPDLLHELLEGQAYRVAFWRTAADEINYRRFFDINDLAGLRQENRQTFHATHRLVADLVAQGKVNGLRIDHPDGLYDPLDYYRRLQSLVAVPATGREAGSSARQGLYVVTEKILAAYERLPDDWPVHGTTGYEFANLVNGLFVYPAGEDEIDRTYQKLARRPVDFDELLADRKRLIMRVALSSELNVLAYRLNRISESDWHARDFTLNALRDALRDVVALFPVYRTYVRGGRIAPDDRRYIEWAVAQAKKRSPAADVSVFDFVRRVLLLEGQDEQSPEYRDAVLDFAMRFQQYTAPVMAKGLEDTSFYIYNRLTSLNEVGGDPRRFGTSVAAFHHANQERARRWPHTMLATSTHDTKRSEDVRARLDVLSELGSEWRERVSRWARLNRGRKRRLDEEFAPDRNDEYLLYQTLVGAWPLGRVGPDGLAAFRARIEEYMLKAVREAKVHTSWINPNTEYEEAVRGFVQGVLTSEGNLFFEDFVPFTEKLVRYGLYNGLSQVLLKLTVPGMPDIYQGTELWDFSLVDPDNRRPVDYALRDRLLRELETGMTPGGEQAARARALLETIDDGRAKLYLTWKTLTHRRGRSQLYREGEYLPLAVEGSRSEHLCAFARRSPEGTIVVLAPRWFARLAPEGELPLGTVWEETRVQLPGEGRYTNLYTGEALSPKVEGDRCWLDLAGAFAHFPVALLELAP</sequence>
<dbReference type="NCBIfam" id="NF011077">
    <property type="entry name" value="PRK14507.1"/>
    <property type="match status" value="1"/>
</dbReference>
<dbReference type="Gene3D" id="3.20.20.80">
    <property type="entry name" value="Glycosidases"/>
    <property type="match status" value="4"/>
</dbReference>
<evidence type="ECO:0000256" key="1">
    <source>
        <dbReference type="ARBA" id="ARBA00000439"/>
    </source>
</evidence>
<dbReference type="InterPro" id="IPR012767">
    <property type="entry name" value="Trehalose_TreY"/>
</dbReference>
<dbReference type="GO" id="GO:0004134">
    <property type="term" value="F:4-alpha-glucanotransferase activity"/>
    <property type="evidence" value="ECO:0007669"/>
    <property type="project" value="UniProtKB-EC"/>
</dbReference>
<reference evidence="12 13" key="1">
    <citation type="submission" date="2015-08" db="EMBL/GenBank/DDBJ databases">
        <title>Complete genome sequence of Sulfurifustis variabilis.</title>
        <authorList>
            <person name="Miura A."/>
            <person name="Kojima H."/>
            <person name="Fukui M."/>
        </authorList>
    </citation>
    <scope>NUCLEOTIDE SEQUENCE [LARGE SCALE GENOMIC DNA]</scope>
    <source>
        <strain evidence="13">skN76</strain>
    </source>
</reference>
<dbReference type="InterPro" id="IPR017853">
    <property type="entry name" value="GH"/>
</dbReference>
<feature type="domain" description="Glycosyl hydrolase family 13 catalytic" evidence="11">
    <location>
        <begin position="740"/>
        <end position="1257"/>
    </location>
</feature>
<evidence type="ECO:0000256" key="5">
    <source>
        <dbReference type="ARBA" id="ARBA00022676"/>
    </source>
</evidence>
<dbReference type="Pfam" id="PF00128">
    <property type="entry name" value="Alpha-amylase"/>
    <property type="match status" value="1"/>
</dbReference>
<evidence type="ECO:0000256" key="4">
    <source>
        <dbReference type="ARBA" id="ARBA00020295"/>
    </source>
</evidence>
<dbReference type="OrthoDB" id="9761577at2"/>
<organism evidence="12 13">
    <name type="scientific">Sulfurifustis variabilis</name>
    <dbReference type="NCBI Taxonomy" id="1675686"/>
    <lineage>
        <taxon>Bacteria</taxon>
        <taxon>Pseudomonadati</taxon>
        <taxon>Pseudomonadota</taxon>
        <taxon>Gammaproteobacteria</taxon>
        <taxon>Acidiferrobacterales</taxon>
        <taxon>Acidiferrobacteraceae</taxon>
        <taxon>Sulfurifustis</taxon>
    </lineage>
</organism>
<dbReference type="Gene3D" id="3.30.1590.10">
    <property type="entry name" value="Maltooligosyl trehalose synthase, domain 2"/>
    <property type="match status" value="1"/>
</dbReference>
<dbReference type="Proteomes" id="UP000218899">
    <property type="component" value="Chromosome"/>
</dbReference>
<evidence type="ECO:0000313" key="13">
    <source>
        <dbReference type="Proteomes" id="UP000218899"/>
    </source>
</evidence>
<comment type="similarity">
    <text evidence="2 10">Belongs to the disproportionating enzyme family.</text>
</comment>
<protein>
    <recommendedName>
        <fullName evidence="4 10">4-alpha-glucanotransferase</fullName>
        <ecNumber evidence="3 10">2.4.1.25</ecNumber>
    </recommendedName>
    <alternativeName>
        <fullName evidence="8 10">Amylomaltase</fullName>
    </alternativeName>
    <alternativeName>
        <fullName evidence="9 10">Disproportionating enzyme</fullName>
    </alternativeName>
</protein>
<keyword evidence="5 10" id="KW-0328">Glycosyltransferase</keyword>
<evidence type="ECO:0000259" key="11">
    <source>
        <dbReference type="SMART" id="SM00642"/>
    </source>
</evidence>
<evidence type="ECO:0000256" key="7">
    <source>
        <dbReference type="ARBA" id="ARBA00023277"/>
    </source>
</evidence>
<evidence type="ECO:0000256" key="3">
    <source>
        <dbReference type="ARBA" id="ARBA00012560"/>
    </source>
</evidence>
<keyword evidence="6 10" id="KW-0808">Transferase</keyword>
<dbReference type="InterPro" id="IPR013797">
    <property type="entry name" value="Maltooligo_trehalose_synth_4"/>
</dbReference>